<organism evidence="1 2">
    <name type="scientific">Paxillus rubicundulus Ve08.2h10</name>
    <dbReference type="NCBI Taxonomy" id="930991"/>
    <lineage>
        <taxon>Eukaryota</taxon>
        <taxon>Fungi</taxon>
        <taxon>Dikarya</taxon>
        <taxon>Basidiomycota</taxon>
        <taxon>Agaricomycotina</taxon>
        <taxon>Agaricomycetes</taxon>
        <taxon>Agaricomycetidae</taxon>
        <taxon>Boletales</taxon>
        <taxon>Paxilineae</taxon>
        <taxon>Paxillaceae</taxon>
        <taxon>Paxillus</taxon>
    </lineage>
</organism>
<reference evidence="2" key="2">
    <citation type="submission" date="2015-01" db="EMBL/GenBank/DDBJ databases">
        <title>Evolutionary Origins and Diversification of the Mycorrhizal Mutualists.</title>
        <authorList>
            <consortium name="DOE Joint Genome Institute"/>
            <consortium name="Mycorrhizal Genomics Consortium"/>
            <person name="Kohler A."/>
            <person name="Kuo A."/>
            <person name="Nagy L.G."/>
            <person name="Floudas D."/>
            <person name="Copeland A."/>
            <person name="Barry K.W."/>
            <person name="Cichocki N."/>
            <person name="Veneault-Fourrey C."/>
            <person name="LaButti K."/>
            <person name="Lindquist E.A."/>
            <person name="Lipzen A."/>
            <person name="Lundell T."/>
            <person name="Morin E."/>
            <person name="Murat C."/>
            <person name="Riley R."/>
            <person name="Ohm R."/>
            <person name="Sun H."/>
            <person name="Tunlid A."/>
            <person name="Henrissat B."/>
            <person name="Grigoriev I.V."/>
            <person name="Hibbett D.S."/>
            <person name="Martin F."/>
        </authorList>
    </citation>
    <scope>NUCLEOTIDE SEQUENCE [LARGE SCALE GENOMIC DNA]</scope>
    <source>
        <strain evidence="2">Ve08.2h10</strain>
    </source>
</reference>
<gene>
    <name evidence="1" type="ORF">PAXRUDRAFT_829750</name>
</gene>
<dbReference type="EMBL" id="KN825259">
    <property type="protein sequence ID" value="KIK92633.1"/>
    <property type="molecule type" value="Genomic_DNA"/>
</dbReference>
<reference evidence="1 2" key="1">
    <citation type="submission" date="2014-04" db="EMBL/GenBank/DDBJ databases">
        <authorList>
            <consortium name="DOE Joint Genome Institute"/>
            <person name="Kuo A."/>
            <person name="Kohler A."/>
            <person name="Jargeat P."/>
            <person name="Nagy L.G."/>
            <person name="Floudas D."/>
            <person name="Copeland A."/>
            <person name="Barry K.W."/>
            <person name="Cichocki N."/>
            <person name="Veneault-Fourrey C."/>
            <person name="LaButti K."/>
            <person name="Lindquist E.A."/>
            <person name="Lipzen A."/>
            <person name="Lundell T."/>
            <person name="Morin E."/>
            <person name="Murat C."/>
            <person name="Sun H."/>
            <person name="Tunlid A."/>
            <person name="Henrissat B."/>
            <person name="Grigoriev I.V."/>
            <person name="Hibbett D.S."/>
            <person name="Martin F."/>
            <person name="Nordberg H.P."/>
            <person name="Cantor M.N."/>
            <person name="Hua S.X."/>
        </authorList>
    </citation>
    <scope>NUCLEOTIDE SEQUENCE [LARGE SCALE GENOMIC DNA]</scope>
    <source>
        <strain evidence="1 2">Ve08.2h10</strain>
    </source>
</reference>
<dbReference type="Proteomes" id="UP000054538">
    <property type="component" value="Unassembled WGS sequence"/>
</dbReference>
<keyword evidence="2" id="KW-1185">Reference proteome</keyword>
<evidence type="ECO:0000313" key="1">
    <source>
        <dbReference type="EMBL" id="KIK92633.1"/>
    </source>
</evidence>
<dbReference type="AlphaFoldDB" id="A0A0D0DM55"/>
<dbReference type="HOGENOM" id="CLU_1845747_0_0_1"/>
<name>A0A0D0DM55_9AGAM</name>
<protein>
    <submittedName>
        <fullName evidence="1">Uncharacterized protein</fullName>
    </submittedName>
</protein>
<sequence length="139" mass="15440">MAWIIFSSSYLRGVDSTPPIDQLMEASESIPLPITFSRSRLASCATGGACWLCQDCHMLSMDHPTQNTSLISTLLGLLYSMCVPLDKNVSSRPGKVMRRTGALIMKYRCQRGLAGRVPVSYPKWVNFGTFMSFFAFLDS</sequence>
<proteinExistence type="predicted"/>
<accession>A0A0D0DM55</accession>
<evidence type="ECO:0000313" key="2">
    <source>
        <dbReference type="Proteomes" id="UP000054538"/>
    </source>
</evidence>
<dbReference type="InParanoid" id="A0A0D0DM55"/>